<dbReference type="Gramene" id="TraesCS4A02G003000.2">
    <property type="protein sequence ID" value="TraesCS4A02G003000.2"/>
    <property type="gene ID" value="TraesCS4A02G003000"/>
</dbReference>
<proteinExistence type="predicted"/>
<dbReference type="Gramene" id="TraesCS4A03G0004700.2">
    <property type="protein sequence ID" value="TraesCS4A03G0004700.2.CDS"/>
    <property type="gene ID" value="TraesCS4A03G0004700"/>
</dbReference>
<accession>A0A3B6HLW4</accession>
<organism evidence="2">
    <name type="scientific">Triticum aestivum</name>
    <name type="common">Wheat</name>
    <dbReference type="NCBI Taxonomy" id="4565"/>
    <lineage>
        <taxon>Eukaryota</taxon>
        <taxon>Viridiplantae</taxon>
        <taxon>Streptophyta</taxon>
        <taxon>Embryophyta</taxon>
        <taxon>Tracheophyta</taxon>
        <taxon>Spermatophyta</taxon>
        <taxon>Magnoliopsida</taxon>
        <taxon>Liliopsida</taxon>
        <taxon>Poales</taxon>
        <taxon>Poaceae</taxon>
        <taxon>BOP clade</taxon>
        <taxon>Pooideae</taxon>
        <taxon>Triticodae</taxon>
        <taxon>Triticeae</taxon>
        <taxon>Triticinae</taxon>
        <taxon>Triticum</taxon>
    </lineage>
</organism>
<evidence type="ECO:0000313" key="2">
    <source>
        <dbReference type="EnsemblPlants" id="TraesCS4A02G003000.2"/>
    </source>
</evidence>
<gene>
    <name evidence="2" type="primary">LOC123081511</name>
</gene>
<dbReference type="RefSeq" id="XP_044360014.1">
    <property type="nucleotide sequence ID" value="XM_044504079.1"/>
</dbReference>
<reference evidence="2" key="2">
    <citation type="submission" date="2018-10" db="UniProtKB">
        <authorList>
            <consortium name="EnsemblPlants"/>
        </authorList>
    </citation>
    <scope>IDENTIFICATION</scope>
</reference>
<dbReference type="Gramene" id="TraesRN4A0100005300.2">
    <property type="protein sequence ID" value="TraesRN4A0100005300.2"/>
    <property type="gene ID" value="TraesRN4A0100005300"/>
</dbReference>
<feature type="compositionally biased region" description="Basic and acidic residues" evidence="1">
    <location>
        <begin position="91"/>
        <end position="105"/>
    </location>
</feature>
<dbReference type="EnsemblPlants" id="TraesCS4A02G003000.2">
    <property type="protein sequence ID" value="TraesCS4A02G003000.2"/>
    <property type="gene ID" value="TraesCS4A02G003000"/>
</dbReference>
<dbReference type="Proteomes" id="UP000019116">
    <property type="component" value="Chromosome 4A"/>
</dbReference>
<keyword evidence="3" id="KW-1185">Reference proteome</keyword>
<dbReference type="KEGG" id="taes:123081511"/>
<dbReference type="GeneID" id="123081511"/>
<protein>
    <submittedName>
        <fullName evidence="2">Uncharacterized protein</fullName>
    </submittedName>
</protein>
<feature type="region of interest" description="Disordered" evidence="1">
    <location>
        <begin position="79"/>
        <end position="125"/>
    </location>
</feature>
<evidence type="ECO:0000313" key="3">
    <source>
        <dbReference type="Proteomes" id="UP000019116"/>
    </source>
</evidence>
<name>A0A3B6HLW4_WHEAT</name>
<sequence>MCENKEPKILENDHKIDSGFSDLVIMEVDGTWSTVGIQSHKALDLDKSSSMAATSSPRPSFSSPWMNLNWKQQAISREGILKSPHFQSMDAIHKDQDDNDQEGRSPRPTPTTAVPFVCRRRPQPPSLKLSCALF</sequence>
<evidence type="ECO:0000256" key="1">
    <source>
        <dbReference type="SAM" id="MobiDB-lite"/>
    </source>
</evidence>
<reference evidence="2" key="1">
    <citation type="submission" date="2018-08" db="EMBL/GenBank/DDBJ databases">
        <authorList>
            <person name="Rossello M."/>
        </authorList>
    </citation>
    <scope>NUCLEOTIDE SEQUENCE [LARGE SCALE GENOMIC DNA]</scope>
    <source>
        <strain evidence="2">cv. Chinese Spring</strain>
    </source>
</reference>
<dbReference type="AlphaFoldDB" id="A0A3B6HLW4"/>